<protein>
    <recommendedName>
        <fullName evidence="3">Multidrug export protein MepA</fullName>
    </recommendedName>
</protein>
<dbReference type="InterPro" id="IPR002528">
    <property type="entry name" value="MATE_fam"/>
</dbReference>
<name>A0ABS9CKU1_9FIRM</name>
<feature type="transmembrane region" description="Helical" evidence="10">
    <location>
        <begin position="149"/>
        <end position="170"/>
    </location>
</feature>
<dbReference type="PANTHER" id="PTHR43823">
    <property type="entry name" value="SPORULATION PROTEIN YKVU"/>
    <property type="match status" value="1"/>
</dbReference>
<evidence type="ECO:0000256" key="1">
    <source>
        <dbReference type="ARBA" id="ARBA00004651"/>
    </source>
</evidence>
<evidence type="ECO:0000256" key="3">
    <source>
        <dbReference type="ARBA" id="ARBA00022106"/>
    </source>
</evidence>
<gene>
    <name evidence="11" type="ORF">JQM67_02180</name>
</gene>
<feature type="transmembrane region" description="Helical" evidence="10">
    <location>
        <begin position="437"/>
        <end position="456"/>
    </location>
</feature>
<evidence type="ECO:0000256" key="9">
    <source>
        <dbReference type="ARBA" id="ARBA00023251"/>
    </source>
</evidence>
<evidence type="ECO:0000256" key="2">
    <source>
        <dbReference type="ARBA" id="ARBA00008417"/>
    </source>
</evidence>
<comment type="caution">
    <text evidence="11">The sequence shown here is derived from an EMBL/GenBank/DDBJ whole genome shotgun (WGS) entry which is preliminary data.</text>
</comment>
<feature type="transmembrane region" description="Helical" evidence="10">
    <location>
        <begin position="208"/>
        <end position="228"/>
    </location>
</feature>
<evidence type="ECO:0000256" key="7">
    <source>
        <dbReference type="ARBA" id="ARBA00022989"/>
    </source>
</evidence>
<dbReference type="PIRSF" id="PIRSF006603">
    <property type="entry name" value="DinF"/>
    <property type="match status" value="1"/>
</dbReference>
<reference evidence="11 12" key="1">
    <citation type="submission" date="2020-12" db="EMBL/GenBank/DDBJ databases">
        <title>Whole genome sequences of gut porcine anaerobes.</title>
        <authorList>
            <person name="Kubasova T."/>
            <person name="Jahodarova E."/>
            <person name="Rychlik I."/>
        </authorList>
    </citation>
    <scope>NUCLEOTIDE SEQUENCE [LARGE SCALE GENOMIC DNA]</scope>
    <source>
        <strain evidence="11 12">An867</strain>
    </source>
</reference>
<evidence type="ECO:0000256" key="5">
    <source>
        <dbReference type="ARBA" id="ARBA00022475"/>
    </source>
</evidence>
<dbReference type="CDD" id="cd13143">
    <property type="entry name" value="MATE_MepA_like"/>
    <property type="match status" value="1"/>
</dbReference>
<feature type="transmembrane region" description="Helical" evidence="10">
    <location>
        <begin position="182"/>
        <end position="202"/>
    </location>
</feature>
<evidence type="ECO:0000256" key="10">
    <source>
        <dbReference type="SAM" id="Phobius"/>
    </source>
</evidence>
<keyword evidence="8 10" id="KW-0472">Membrane</keyword>
<dbReference type="Proteomes" id="UP001299220">
    <property type="component" value="Unassembled WGS sequence"/>
</dbReference>
<evidence type="ECO:0000256" key="8">
    <source>
        <dbReference type="ARBA" id="ARBA00023136"/>
    </source>
</evidence>
<dbReference type="NCBIfam" id="TIGR00797">
    <property type="entry name" value="matE"/>
    <property type="match status" value="1"/>
</dbReference>
<keyword evidence="9" id="KW-0046">Antibiotic resistance</keyword>
<feature type="transmembrane region" description="Helical" evidence="10">
    <location>
        <begin position="364"/>
        <end position="386"/>
    </location>
</feature>
<feature type="transmembrane region" description="Helical" evidence="10">
    <location>
        <begin position="21"/>
        <end position="41"/>
    </location>
</feature>
<evidence type="ECO:0000256" key="4">
    <source>
        <dbReference type="ARBA" id="ARBA00022448"/>
    </source>
</evidence>
<evidence type="ECO:0000256" key="6">
    <source>
        <dbReference type="ARBA" id="ARBA00022692"/>
    </source>
</evidence>
<feature type="transmembrane region" description="Helical" evidence="10">
    <location>
        <begin position="61"/>
        <end position="85"/>
    </location>
</feature>
<dbReference type="EMBL" id="JAFBIT010000001">
    <property type="protein sequence ID" value="MCF2651415.1"/>
    <property type="molecule type" value="Genomic_DNA"/>
</dbReference>
<dbReference type="InterPro" id="IPR048279">
    <property type="entry name" value="MdtK-like"/>
</dbReference>
<comment type="subcellular location">
    <subcellularLocation>
        <location evidence="1">Cell membrane</location>
        <topology evidence="1">Multi-pass membrane protein</topology>
    </subcellularLocation>
</comment>
<keyword evidence="12" id="KW-1185">Reference proteome</keyword>
<dbReference type="PANTHER" id="PTHR43823:SF3">
    <property type="entry name" value="MULTIDRUG EXPORT PROTEIN MEPA"/>
    <property type="match status" value="1"/>
</dbReference>
<organism evidence="11 12">
    <name type="scientific">Anaeromassilibacillus senegalensis</name>
    <dbReference type="NCBI Taxonomy" id="1673717"/>
    <lineage>
        <taxon>Bacteria</taxon>
        <taxon>Bacillati</taxon>
        <taxon>Bacillota</taxon>
        <taxon>Clostridia</taxon>
        <taxon>Eubacteriales</taxon>
        <taxon>Acutalibacteraceae</taxon>
        <taxon>Anaeromassilibacillus</taxon>
    </lineage>
</organism>
<dbReference type="Pfam" id="PF01554">
    <property type="entry name" value="MatE"/>
    <property type="match status" value="2"/>
</dbReference>
<feature type="transmembrane region" description="Helical" evidence="10">
    <location>
        <begin position="407"/>
        <end position="425"/>
    </location>
</feature>
<sequence length="474" mass="51481">MGAVDVQANNDFSKGKVSGNILRLAMPMVLAQLVNVLYNIVDRMYIGHIPDASVNALTGVGLTFPILLIVTAFANLFGTGGTPLFSMARGAAKNEQGDTQRKRAAAVMNNTFAMLVLTGVVLTVLVLLVKRPVLYLFGASDITYPYADSYISIYMLGSVFVMISLGMNGFINAQGFANKGMLTVLIGAVINIALDPIFIFVLHMGVRGAALATVLSQFVSAMWVIRFLTGRKTLFKLDFKHMRLQFKLIREIVSLGIAGFIMGFTTSAVQIAANAMLSQFGGDLFVGVMTVINSIREITYAPVNGMTSAANPVIGFNYGAGEYRRVRKAIQFISLICVGYMVVIWLLLMLFPRVFISVFNDDPALTDACAGAMFIYFFGCFMMSLQMAGQTVAQSLGRSKQAIFFSLLRKVIIVIPLTLTLPYIPGVGVNGVFLAEAISNFVGGGACYITMLCTVWRELKRKEKESKEKAAQSS</sequence>
<keyword evidence="6 10" id="KW-0812">Transmembrane</keyword>
<dbReference type="InterPro" id="IPR051327">
    <property type="entry name" value="MATE_MepA_subfamily"/>
</dbReference>
<evidence type="ECO:0000313" key="12">
    <source>
        <dbReference type="Proteomes" id="UP001299220"/>
    </source>
</evidence>
<keyword evidence="4" id="KW-0813">Transport</keyword>
<feature type="transmembrane region" description="Helical" evidence="10">
    <location>
        <begin position="332"/>
        <end position="352"/>
    </location>
</feature>
<keyword evidence="7 10" id="KW-1133">Transmembrane helix</keyword>
<evidence type="ECO:0000313" key="11">
    <source>
        <dbReference type="EMBL" id="MCF2651415.1"/>
    </source>
</evidence>
<proteinExistence type="inferred from homology"/>
<keyword evidence="5" id="KW-1003">Cell membrane</keyword>
<feature type="transmembrane region" description="Helical" evidence="10">
    <location>
        <begin position="248"/>
        <end position="265"/>
    </location>
</feature>
<accession>A0ABS9CKU1</accession>
<comment type="similarity">
    <text evidence="2">Belongs to the multi antimicrobial extrusion (MATE) (TC 2.A.66.1) family. MepA subfamily.</text>
</comment>
<feature type="transmembrane region" description="Helical" evidence="10">
    <location>
        <begin position="106"/>
        <end position="129"/>
    </location>
</feature>
<dbReference type="InterPro" id="IPR045070">
    <property type="entry name" value="MATE_MepA-like"/>
</dbReference>